<evidence type="ECO:0000256" key="2">
    <source>
        <dbReference type="ARBA" id="ARBA00022475"/>
    </source>
</evidence>
<dbReference type="EMBL" id="JMEE01000002">
    <property type="protein sequence ID" value="RWR03302.1"/>
    <property type="molecule type" value="Genomic_DNA"/>
</dbReference>
<keyword evidence="5 6" id="KW-0472">Membrane</keyword>
<feature type="transmembrane region" description="Helical" evidence="6">
    <location>
        <begin position="232"/>
        <end position="248"/>
    </location>
</feature>
<evidence type="ECO:0000256" key="4">
    <source>
        <dbReference type="ARBA" id="ARBA00022989"/>
    </source>
</evidence>
<dbReference type="PANTHER" id="PTHR35007">
    <property type="entry name" value="INTEGRAL MEMBRANE PROTEIN-RELATED"/>
    <property type="match status" value="1"/>
</dbReference>
<dbReference type="PANTHER" id="PTHR35007:SF2">
    <property type="entry name" value="PILUS ASSEMBLE PROTEIN"/>
    <property type="match status" value="1"/>
</dbReference>
<evidence type="ECO:0000313" key="9">
    <source>
        <dbReference type="Proteomes" id="UP000288794"/>
    </source>
</evidence>
<feature type="transmembrane region" description="Helical" evidence="6">
    <location>
        <begin position="87"/>
        <end position="105"/>
    </location>
</feature>
<dbReference type="InterPro" id="IPR018076">
    <property type="entry name" value="T2SS_GspF_dom"/>
</dbReference>
<feature type="domain" description="Type II secretion system protein GspF" evidence="7">
    <location>
        <begin position="127"/>
        <end position="246"/>
    </location>
</feature>
<keyword evidence="3 6" id="KW-0812">Transmembrane</keyword>
<comment type="subcellular location">
    <subcellularLocation>
        <location evidence="1">Cell membrane</location>
        <topology evidence="1">Multi-pass membrane protein</topology>
    </subcellularLocation>
</comment>
<comment type="caution">
    <text evidence="8">The sequence shown here is derived from an EMBL/GenBank/DDBJ whole genome shotgun (WGS) entry which is preliminary data.</text>
</comment>
<dbReference type="AlphaFoldDB" id="A0A443IGY4"/>
<sequence length="291" mass="34149">MFYFILLAGLFFLVMHYLRIKRINNIFLSEVKDERRESVLIRYFSELFNEWRKYVLADRSAKGKRKNIITIFIVAGMMFVNYNWLSLNWGVFILLLAICMFWGQIQLGRLSHIRHFEKEFPNVLTIINSAVSAGNSIHQAMHRCGKEVGGNLGKTFNRIDRRLNVGEDTERVMLDAWTAYPYREFYFFIVVMQVSIERGGQIRSLVGRLSRSINNARKMERRKKSMTSEARASAKIVAMIPVLFFLGMKYLSPENFDFIIHDPIGRYILYYVIISEIIGMSIIWLLLKRAV</sequence>
<proteinExistence type="predicted"/>
<keyword evidence="2" id="KW-1003">Cell membrane</keyword>
<evidence type="ECO:0000259" key="7">
    <source>
        <dbReference type="Pfam" id="PF00482"/>
    </source>
</evidence>
<evidence type="ECO:0000256" key="5">
    <source>
        <dbReference type="ARBA" id="ARBA00023136"/>
    </source>
</evidence>
<dbReference type="RefSeq" id="WP_128175148.1">
    <property type="nucleotide sequence ID" value="NZ_CP071409.1"/>
</dbReference>
<evidence type="ECO:0000256" key="6">
    <source>
        <dbReference type="SAM" id="Phobius"/>
    </source>
</evidence>
<organism evidence="8 9">
    <name type="scientific">[Pantoea] beijingensis</name>
    <dbReference type="NCBI Taxonomy" id="1324864"/>
    <lineage>
        <taxon>Bacteria</taxon>
        <taxon>Pseudomonadati</taxon>
        <taxon>Pseudomonadota</taxon>
        <taxon>Gammaproteobacteria</taxon>
        <taxon>Enterobacterales</taxon>
        <taxon>Erwiniaceae</taxon>
        <taxon>Erwinia</taxon>
    </lineage>
</organism>
<reference evidence="8 9" key="1">
    <citation type="submission" date="2014-04" db="EMBL/GenBank/DDBJ databases">
        <title>Draft genome sequence of Pantoea beijingensis strain LMG 27579, an emerging pathogen to Pleurotus eryngii with potential industrial application.</title>
        <authorList>
            <person name="Xu F."/>
            <person name="Liu Y."/>
            <person name="Wang S."/>
            <person name="Yin Y."/>
            <person name="Ma Y."/>
            <person name="Zhao S."/>
            <person name="Rong C."/>
        </authorList>
    </citation>
    <scope>NUCLEOTIDE SEQUENCE [LARGE SCALE GENOMIC DNA]</scope>
    <source>
        <strain evidence="8 9">LMG 27579</strain>
    </source>
</reference>
<protein>
    <submittedName>
        <fullName evidence="8">Secretion system protein</fullName>
    </submittedName>
</protein>
<keyword evidence="4 6" id="KW-1133">Transmembrane helix</keyword>
<name>A0A443IGY4_9GAMM</name>
<evidence type="ECO:0000313" key="8">
    <source>
        <dbReference type="EMBL" id="RWR03302.1"/>
    </source>
</evidence>
<gene>
    <name evidence="8" type="ORF">ED28_03120</name>
</gene>
<keyword evidence="9" id="KW-1185">Reference proteome</keyword>
<evidence type="ECO:0000256" key="3">
    <source>
        <dbReference type="ARBA" id="ARBA00022692"/>
    </source>
</evidence>
<feature type="transmembrane region" description="Helical" evidence="6">
    <location>
        <begin position="268"/>
        <end position="287"/>
    </location>
</feature>
<dbReference type="Proteomes" id="UP000288794">
    <property type="component" value="Unassembled WGS sequence"/>
</dbReference>
<accession>A0A443IGY4</accession>
<dbReference type="Pfam" id="PF00482">
    <property type="entry name" value="T2SSF"/>
    <property type="match status" value="1"/>
</dbReference>
<evidence type="ECO:0000256" key="1">
    <source>
        <dbReference type="ARBA" id="ARBA00004651"/>
    </source>
</evidence>
<dbReference type="GO" id="GO:0005886">
    <property type="term" value="C:plasma membrane"/>
    <property type="evidence" value="ECO:0007669"/>
    <property type="project" value="UniProtKB-SubCell"/>
</dbReference>